<dbReference type="PANTHER" id="PTHR33204">
    <property type="entry name" value="TRANSCRIPTIONAL REGULATOR, MARR FAMILY"/>
    <property type="match status" value="1"/>
</dbReference>
<dbReference type="InterPro" id="IPR011991">
    <property type="entry name" value="ArsR-like_HTH"/>
</dbReference>
<dbReference type="PROSITE" id="PS51118">
    <property type="entry name" value="HTH_HXLR"/>
    <property type="match status" value="1"/>
</dbReference>
<protein>
    <submittedName>
        <fullName evidence="5">Transcriptional regulator</fullName>
    </submittedName>
</protein>
<evidence type="ECO:0000313" key="6">
    <source>
        <dbReference type="Proteomes" id="UP000195437"/>
    </source>
</evidence>
<dbReference type="PANTHER" id="PTHR33204:SF18">
    <property type="entry name" value="TRANSCRIPTIONAL REGULATORY PROTEIN"/>
    <property type="match status" value="1"/>
</dbReference>
<evidence type="ECO:0000256" key="3">
    <source>
        <dbReference type="ARBA" id="ARBA00023163"/>
    </source>
</evidence>
<evidence type="ECO:0000256" key="2">
    <source>
        <dbReference type="ARBA" id="ARBA00023125"/>
    </source>
</evidence>
<dbReference type="Gene3D" id="1.10.10.10">
    <property type="entry name" value="Winged helix-like DNA-binding domain superfamily/Winged helix DNA-binding domain"/>
    <property type="match status" value="1"/>
</dbReference>
<dbReference type="InterPro" id="IPR036388">
    <property type="entry name" value="WH-like_DNA-bd_sf"/>
</dbReference>
<feature type="domain" description="HTH hxlR-type" evidence="4">
    <location>
        <begin position="9"/>
        <end position="106"/>
    </location>
</feature>
<evidence type="ECO:0000259" key="4">
    <source>
        <dbReference type="PROSITE" id="PS51118"/>
    </source>
</evidence>
<dbReference type="Pfam" id="PF01638">
    <property type="entry name" value="HxlR"/>
    <property type="match status" value="1"/>
</dbReference>
<keyword evidence="2" id="KW-0238">DNA-binding</keyword>
<reference evidence="6" key="1">
    <citation type="submission" date="2017-05" db="EMBL/GenBank/DDBJ databases">
        <authorList>
            <person name="Sung H."/>
        </authorList>
    </citation>
    <scope>NUCLEOTIDE SEQUENCE [LARGE SCALE GENOMIC DNA]</scope>
    <source>
        <strain evidence="6">AR23208</strain>
    </source>
</reference>
<gene>
    <name evidence="5" type="ORF">CBW65_15635</name>
</gene>
<evidence type="ECO:0000313" key="5">
    <source>
        <dbReference type="EMBL" id="ARU62284.1"/>
    </source>
</evidence>
<keyword evidence="1" id="KW-0805">Transcription regulation</keyword>
<dbReference type="Proteomes" id="UP000195437">
    <property type="component" value="Chromosome"/>
</dbReference>
<dbReference type="InterPro" id="IPR002577">
    <property type="entry name" value="HTH_HxlR"/>
</dbReference>
<dbReference type="RefSeq" id="WP_087457648.1">
    <property type="nucleotide sequence ID" value="NZ_CP021434.1"/>
</dbReference>
<dbReference type="SUPFAM" id="SSF46785">
    <property type="entry name" value="Winged helix' DNA-binding domain"/>
    <property type="match status" value="1"/>
</dbReference>
<dbReference type="OrthoDB" id="9791143at2"/>
<accession>A0A1Y0ISG0</accession>
<name>A0A1Y0ISG0_9BACL</name>
<sequence>MAQQENQCCPIEVTLGIIGKKWTVLIIRELFDGKKRFSEIASSLPISSKLLTERLKELEEHGIIDRTLYPEIPPRVEYTLTESGKTLSTVLDALRTWGADHYAARCQAEADAQENPQP</sequence>
<keyword evidence="6" id="KW-1185">Reference proteome</keyword>
<dbReference type="EMBL" id="CP021434">
    <property type="protein sequence ID" value="ARU62284.1"/>
    <property type="molecule type" value="Genomic_DNA"/>
</dbReference>
<keyword evidence="3" id="KW-0804">Transcription</keyword>
<organism evidence="5 6">
    <name type="scientific">Tumebacillus avium</name>
    <dbReference type="NCBI Taxonomy" id="1903704"/>
    <lineage>
        <taxon>Bacteria</taxon>
        <taxon>Bacillati</taxon>
        <taxon>Bacillota</taxon>
        <taxon>Bacilli</taxon>
        <taxon>Bacillales</taxon>
        <taxon>Alicyclobacillaceae</taxon>
        <taxon>Tumebacillus</taxon>
    </lineage>
</organism>
<evidence type="ECO:0000256" key="1">
    <source>
        <dbReference type="ARBA" id="ARBA00023015"/>
    </source>
</evidence>
<dbReference type="GO" id="GO:0003677">
    <property type="term" value="F:DNA binding"/>
    <property type="evidence" value="ECO:0007669"/>
    <property type="project" value="UniProtKB-KW"/>
</dbReference>
<proteinExistence type="predicted"/>
<dbReference type="CDD" id="cd00090">
    <property type="entry name" value="HTH_ARSR"/>
    <property type="match status" value="1"/>
</dbReference>
<dbReference type="InterPro" id="IPR036390">
    <property type="entry name" value="WH_DNA-bd_sf"/>
</dbReference>
<dbReference type="AlphaFoldDB" id="A0A1Y0ISG0"/>
<dbReference type="KEGG" id="tum:CBW65_15635"/>